<name>A0A9P0EB19_NEZVI</name>
<dbReference type="Proteomes" id="UP001152798">
    <property type="component" value="Chromosome 1"/>
</dbReference>
<evidence type="ECO:0000256" key="1">
    <source>
        <dbReference type="SAM" id="MobiDB-lite"/>
    </source>
</evidence>
<sequence length="148" mass="16183">MAPPFLQKSVTDRSSKTFPLKKIQKVYKSLEVEGQGLGEGEWLDDGGGVRHTYGPVDGSLYAVVRSEPACPGSMDSGISSSTVRLEQHRELDKLLSDMLLTVRDIPDPDIPYHARLDSRPFTYGGLASPSLVRKASPQQQASPDFHEG</sequence>
<dbReference type="EMBL" id="OV725077">
    <property type="protein sequence ID" value="CAH1391639.1"/>
    <property type="molecule type" value="Genomic_DNA"/>
</dbReference>
<organism evidence="2 3">
    <name type="scientific">Nezara viridula</name>
    <name type="common">Southern green stink bug</name>
    <name type="synonym">Cimex viridulus</name>
    <dbReference type="NCBI Taxonomy" id="85310"/>
    <lineage>
        <taxon>Eukaryota</taxon>
        <taxon>Metazoa</taxon>
        <taxon>Ecdysozoa</taxon>
        <taxon>Arthropoda</taxon>
        <taxon>Hexapoda</taxon>
        <taxon>Insecta</taxon>
        <taxon>Pterygota</taxon>
        <taxon>Neoptera</taxon>
        <taxon>Paraneoptera</taxon>
        <taxon>Hemiptera</taxon>
        <taxon>Heteroptera</taxon>
        <taxon>Panheteroptera</taxon>
        <taxon>Pentatomomorpha</taxon>
        <taxon>Pentatomoidea</taxon>
        <taxon>Pentatomidae</taxon>
        <taxon>Pentatominae</taxon>
        <taxon>Nezara</taxon>
    </lineage>
</organism>
<accession>A0A9P0EB19</accession>
<protein>
    <submittedName>
        <fullName evidence="2">Uncharacterized protein</fullName>
    </submittedName>
</protein>
<evidence type="ECO:0000313" key="2">
    <source>
        <dbReference type="EMBL" id="CAH1391639.1"/>
    </source>
</evidence>
<dbReference type="OrthoDB" id="6273691at2759"/>
<evidence type="ECO:0000313" key="3">
    <source>
        <dbReference type="Proteomes" id="UP001152798"/>
    </source>
</evidence>
<keyword evidence="3" id="KW-1185">Reference proteome</keyword>
<reference evidence="2" key="1">
    <citation type="submission" date="2022-01" db="EMBL/GenBank/DDBJ databases">
        <authorList>
            <person name="King R."/>
        </authorList>
    </citation>
    <scope>NUCLEOTIDE SEQUENCE</scope>
</reference>
<proteinExistence type="predicted"/>
<dbReference type="AlphaFoldDB" id="A0A9P0EB19"/>
<feature type="region of interest" description="Disordered" evidence="1">
    <location>
        <begin position="127"/>
        <end position="148"/>
    </location>
</feature>
<gene>
    <name evidence="2" type="ORF">NEZAVI_LOCUS2623</name>
</gene>